<name>A0A255GD01_9ACTN</name>
<dbReference type="InterPro" id="IPR024775">
    <property type="entry name" value="DinB-like"/>
</dbReference>
<dbReference type="InterPro" id="IPR034660">
    <property type="entry name" value="DinB/YfiT-like"/>
</dbReference>
<dbReference type="Proteomes" id="UP000215896">
    <property type="component" value="Unassembled WGS sequence"/>
</dbReference>
<dbReference type="Pfam" id="PF12867">
    <property type="entry name" value="DinB_2"/>
    <property type="match status" value="1"/>
</dbReference>
<dbReference type="EMBL" id="NMVO01000013">
    <property type="protein sequence ID" value="OYO13332.1"/>
    <property type="molecule type" value="Genomic_DNA"/>
</dbReference>
<reference evidence="2 3" key="1">
    <citation type="submission" date="2017-07" db="EMBL/GenBank/DDBJ databases">
        <title>Draft whole genome sequences of clinical Proprionibacteriaceae strains.</title>
        <authorList>
            <person name="Bernier A.-M."/>
            <person name="Bernard K."/>
            <person name="Domingo M.-C."/>
        </authorList>
    </citation>
    <scope>NUCLEOTIDE SEQUENCE [LARGE SCALE GENOMIC DNA]</scope>
    <source>
        <strain evidence="2 3">NML 030167</strain>
    </source>
</reference>
<gene>
    <name evidence="2" type="ORF">CGZ94_10105</name>
</gene>
<dbReference type="OrthoDB" id="2363925at2"/>
<dbReference type="AlphaFoldDB" id="A0A255GD01"/>
<comment type="caution">
    <text evidence="2">The sequence shown here is derived from an EMBL/GenBank/DDBJ whole genome shotgun (WGS) entry which is preliminary data.</text>
</comment>
<dbReference type="RefSeq" id="WP_094405564.1">
    <property type="nucleotide sequence ID" value="NZ_NMVO01000013.1"/>
</dbReference>
<feature type="domain" description="DinB-like" evidence="1">
    <location>
        <begin position="17"/>
        <end position="160"/>
    </location>
</feature>
<dbReference type="SUPFAM" id="SSF109854">
    <property type="entry name" value="DinB/YfiT-like putative metalloenzymes"/>
    <property type="match status" value="1"/>
</dbReference>
<organism evidence="2 3">
    <name type="scientific">Enemella evansiae</name>
    <dbReference type="NCBI Taxonomy" id="2016499"/>
    <lineage>
        <taxon>Bacteria</taxon>
        <taxon>Bacillati</taxon>
        <taxon>Actinomycetota</taxon>
        <taxon>Actinomycetes</taxon>
        <taxon>Propionibacteriales</taxon>
        <taxon>Propionibacteriaceae</taxon>
        <taxon>Enemella</taxon>
    </lineage>
</organism>
<dbReference type="Gene3D" id="1.20.120.450">
    <property type="entry name" value="dinb family like domain"/>
    <property type="match status" value="1"/>
</dbReference>
<keyword evidence="3" id="KW-1185">Reference proteome</keyword>
<accession>A0A255GD01</accession>
<protein>
    <recommendedName>
        <fullName evidence="1">DinB-like domain-containing protein</fullName>
    </recommendedName>
</protein>
<evidence type="ECO:0000313" key="3">
    <source>
        <dbReference type="Proteomes" id="UP000215896"/>
    </source>
</evidence>
<sequence length="171" mass="18379">MTELNSVLTDLAGRITDTLDGVVDGLDQDTAERVPAEGSNTICWLLWHSARGIDLQLRGLTGDDQRWGEWKPRLGIPLADDQLGSGEMGYGQSPADAAKVVAPVGELAAYLRVVTDDLVDYCSRVTDAELAKVIDENWDPPVTAGVRLVSLIDDVIQHLGAAAYLRGFFGG</sequence>
<proteinExistence type="predicted"/>
<evidence type="ECO:0000259" key="1">
    <source>
        <dbReference type="Pfam" id="PF12867"/>
    </source>
</evidence>
<evidence type="ECO:0000313" key="2">
    <source>
        <dbReference type="EMBL" id="OYO13332.1"/>
    </source>
</evidence>